<dbReference type="GeneID" id="19881139"/>
<dbReference type="OMA" id="NICNETK"/>
<dbReference type="VEuPathDB" id="MicrosporidiaDB:VICG_00421"/>
<keyword evidence="2" id="KW-1185">Reference proteome</keyword>
<dbReference type="RefSeq" id="XP_007603874.1">
    <property type="nucleotide sequence ID" value="XM_007603812.1"/>
</dbReference>
<dbReference type="HOGENOM" id="CLU_1053849_0_0_1"/>
<organism evidence="1 2">
    <name type="scientific">Vittaforma corneae (strain ATCC 50505)</name>
    <name type="common">Microsporidian parasite</name>
    <name type="synonym">Nosema corneum</name>
    <dbReference type="NCBI Taxonomy" id="993615"/>
    <lineage>
        <taxon>Eukaryota</taxon>
        <taxon>Fungi</taxon>
        <taxon>Fungi incertae sedis</taxon>
        <taxon>Microsporidia</taxon>
        <taxon>Nosematidae</taxon>
        <taxon>Vittaforma</taxon>
    </lineage>
</organism>
<dbReference type="Proteomes" id="UP000011082">
    <property type="component" value="Unassembled WGS sequence"/>
</dbReference>
<protein>
    <submittedName>
        <fullName evidence="1">Uncharacterized protein</fullName>
    </submittedName>
</protein>
<evidence type="ECO:0000313" key="1">
    <source>
        <dbReference type="EMBL" id="ELA42669.1"/>
    </source>
</evidence>
<accession>L2GPZ7</accession>
<dbReference type="AlphaFoldDB" id="L2GPZ7"/>
<sequence length="272" mass="32313">MVNLKRVLKEYNCKLDLKTITNHGKKTKIDERKEQIVSSLPISDAIVWPRDFLPYTKYLENQTESNLDRIERWRNAPLKLKNKKFVQALTRIDLDLIRALSADDLISFDGHSASKPILHIQNKNKALIAMFSLEFETKRLFKLLKYALIYKNYNLIHLLVRSLQTKKLSQRRLERILYYKKVLENEEGGIFPLAWMLKDCEDSNLNIDSEMASLRFCKIIEKLKEMKNIETDFEVSEKNKQTLYSKLWDIARKNDIDLNISEKRHEYLYLIL</sequence>
<proteinExistence type="predicted"/>
<name>L2GPZ7_VITCO</name>
<gene>
    <name evidence="1" type="ORF">VICG_00421</name>
</gene>
<dbReference type="InParanoid" id="L2GPZ7"/>
<dbReference type="EMBL" id="JH370131">
    <property type="protein sequence ID" value="ELA42669.1"/>
    <property type="molecule type" value="Genomic_DNA"/>
</dbReference>
<evidence type="ECO:0000313" key="2">
    <source>
        <dbReference type="Proteomes" id="UP000011082"/>
    </source>
</evidence>
<dbReference type="STRING" id="993615.L2GPZ7"/>
<reference evidence="2" key="1">
    <citation type="submission" date="2011-05" db="EMBL/GenBank/DDBJ databases">
        <title>The genome sequence of Vittaforma corneae strain ATCC 50505.</title>
        <authorList>
            <consortium name="The Broad Institute Genome Sequencing Platform"/>
            <person name="Cuomo C."/>
            <person name="Didier E."/>
            <person name="Bowers L."/>
            <person name="Young S.K."/>
            <person name="Zeng Q."/>
            <person name="Gargeya S."/>
            <person name="Fitzgerald M."/>
            <person name="Haas B."/>
            <person name="Abouelleil A."/>
            <person name="Alvarado L."/>
            <person name="Arachchi H.M."/>
            <person name="Berlin A."/>
            <person name="Chapman S.B."/>
            <person name="Gearin G."/>
            <person name="Goldberg J."/>
            <person name="Griggs A."/>
            <person name="Gujja S."/>
            <person name="Hansen M."/>
            <person name="Heiman D."/>
            <person name="Howarth C."/>
            <person name="Larimer J."/>
            <person name="Lui A."/>
            <person name="MacDonald P.J.P."/>
            <person name="McCowen C."/>
            <person name="Montmayeur A."/>
            <person name="Murphy C."/>
            <person name="Neiman D."/>
            <person name="Pearson M."/>
            <person name="Priest M."/>
            <person name="Roberts A."/>
            <person name="Saif S."/>
            <person name="Shea T."/>
            <person name="Sisk P."/>
            <person name="Stolte C."/>
            <person name="Sykes S."/>
            <person name="Wortman J."/>
            <person name="Nusbaum C."/>
            <person name="Birren B."/>
        </authorList>
    </citation>
    <scope>NUCLEOTIDE SEQUENCE [LARGE SCALE GENOMIC DNA]</scope>
    <source>
        <strain evidence="2">ATCC 50505</strain>
    </source>
</reference>
<dbReference type="OrthoDB" id="25179at2759"/>